<evidence type="ECO:0000313" key="3">
    <source>
        <dbReference type="EMBL" id="KIK80086.1"/>
    </source>
</evidence>
<sequence>KPEKERRSLRVLCCEAEEEMERQKKKVSISHVTLKRRLEGGRSCQQANEENYGWLTVEEEESVVEYCLELAARGFPLTHKSLKHHVDSLLHARLANAFPETGVGKNWTDRFLERHAEQLGKYWSSSLDTNRGRAVNEHTHKAWFDLLGDTMKKYHI</sequence>
<evidence type="ECO:0000259" key="2">
    <source>
        <dbReference type="PROSITE" id="PS51253"/>
    </source>
</evidence>
<accession>A0A0D0D8L9</accession>
<dbReference type="Pfam" id="PF03221">
    <property type="entry name" value="HTH_Tnp_Tc5"/>
    <property type="match status" value="1"/>
</dbReference>
<dbReference type="AlphaFoldDB" id="A0A0D0D8L9"/>
<dbReference type="Proteomes" id="UP000054538">
    <property type="component" value="Unassembled WGS sequence"/>
</dbReference>
<dbReference type="InParanoid" id="A0A0D0D8L9"/>
<feature type="non-terminal residue" evidence="3">
    <location>
        <position position="1"/>
    </location>
</feature>
<dbReference type="InterPro" id="IPR006600">
    <property type="entry name" value="HTH_CenpB_DNA-bd_dom"/>
</dbReference>
<evidence type="ECO:0000313" key="4">
    <source>
        <dbReference type="Proteomes" id="UP000054538"/>
    </source>
</evidence>
<reference evidence="4" key="2">
    <citation type="submission" date="2015-01" db="EMBL/GenBank/DDBJ databases">
        <title>Evolutionary Origins and Diversification of the Mycorrhizal Mutualists.</title>
        <authorList>
            <consortium name="DOE Joint Genome Institute"/>
            <consortium name="Mycorrhizal Genomics Consortium"/>
            <person name="Kohler A."/>
            <person name="Kuo A."/>
            <person name="Nagy L.G."/>
            <person name="Floudas D."/>
            <person name="Copeland A."/>
            <person name="Barry K.W."/>
            <person name="Cichocki N."/>
            <person name="Veneault-Fourrey C."/>
            <person name="LaButti K."/>
            <person name="Lindquist E.A."/>
            <person name="Lipzen A."/>
            <person name="Lundell T."/>
            <person name="Morin E."/>
            <person name="Murat C."/>
            <person name="Riley R."/>
            <person name="Ohm R."/>
            <person name="Sun H."/>
            <person name="Tunlid A."/>
            <person name="Henrissat B."/>
            <person name="Grigoriev I.V."/>
            <person name="Hibbett D.S."/>
            <person name="Martin F."/>
        </authorList>
    </citation>
    <scope>NUCLEOTIDE SEQUENCE [LARGE SCALE GENOMIC DNA]</scope>
    <source>
        <strain evidence="4">Ve08.2h10</strain>
    </source>
</reference>
<reference evidence="3 4" key="1">
    <citation type="submission" date="2014-04" db="EMBL/GenBank/DDBJ databases">
        <authorList>
            <consortium name="DOE Joint Genome Institute"/>
            <person name="Kuo A."/>
            <person name="Kohler A."/>
            <person name="Jargeat P."/>
            <person name="Nagy L.G."/>
            <person name="Floudas D."/>
            <person name="Copeland A."/>
            <person name="Barry K.W."/>
            <person name="Cichocki N."/>
            <person name="Veneault-Fourrey C."/>
            <person name="LaButti K."/>
            <person name="Lindquist E.A."/>
            <person name="Lipzen A."/>
            <person name="Lundell T."/>
            <person name="Morin E."/>
            <person name="Murat C."/>
            <person name="Sun H."/>
            <person name="Tunlid A."/>
            <person name="Henrissat B."/>
            <person name="Grigoriev I.V."/>
            <person name="Hibbett D.S."/>
            <person name="Martin F."/>
            <person name="Nordberg H.P."/>
            <person name="Cantor M.N."/>
            <person name="Hua S.X."/>
        </authorList>
    </citation>
    <scope>NUCLEOTIDE SEQUENCE [LARGE SCALE GENOMIC DNA]</scope>
    <source>
        <strain evidence="3 4">Ve08.2h10</strain>
    </source>
</reference>
<gene>
    <name evidence="3" type="ORF">PAXRUDRAFT_44772</name>
</gene>
<feature type="domain" description="HTH CENPB-type" evidence="2">
    <location>
        <begin position="47"/>
        <end position="121"/>
    </location>
</feature>
<proteinExistence type="predicted"/>
<dbReference type="EMBL" id="KN826105">
    <property type="protein sequence ID" value="KIK80086.1"/>
    <property type="molecule type" value="Genomic_DNA"/>
</dbReference>
<protein>
    <recommendedName>
        <fullName evidence="2">HTH CENPB-type domain-containing protein</fullName>
    </recommendedName>
</protein>
<dbReference type="PROSITE" id="PS51253">
    <property type="entry name" value="HTH_CENPB"/>
    <property type="match status" value="1"/>
</dbReference>
<dbReference type="GO" id="GO:0003677">
    <property type="term" value="F:DNA binding"/>
    <property type="evidence" value="ECO:0007669"/>
    <property type="project" value="UniProtKB-KW"/>
</dbReference>
<organism evidence="3 4">
    <name type="scientific">Paxillus rubicundulus Ve08.2h10</name>
    <dbReference type="NCBI Taxonomy" id="930991"/>
    <lineage>
        <taxon>Eukaryota</taxon>
        <taxon>Fungi</taxon>
        <taxon>Dikarya</taxon>
        <taxon>Basidiomycota</taxon>
        <taxon>Agaricomycotina</taxon>
        <taxon>Agaricomycetes</taxon>
        <taxon>Agaricomycetidae</taxon>
        <taxon>Boletales</taxon>
        <taxon>Paxilineae</taxon>
        <taxon>Paxillaceae</taxon>
        <taxon>Paxillus</taxon>
    </lineage>
</organism>
<name>A0A0D0D8L9_9AGAM</name>
<dbReference type="OrthoDB" id="2668963at2759"/>
<feature type="non-terminal residue" evidence="3">
    <location>
        <position position="156"/>
    </location>
</feature>
<keyword evidence="4" id="KW-1185">Reference proteome</keyword>
<evidence type="ECO:0000256" key="1">
    <source>
        <dbReference type="ARBA" id="ARBA00023125"/>
    </source>
</evidence>
<keyword evidence="1" id="KW-0238">DNA-binding</keyword>
<dbReference type="HOGENOM" id="CLU_076148_1_0_1"/>